<dbReference type="Gene3D" id="1.20.5.340">
    <property type="match status" value="1"/>
</dbReference>
<feature type="domain" description="Trimeric autotransporter adhesin YadA-like stalk" evidence="12">
    <location>
        <begin position="87"/>
        <end position="126"/>
    </location>
</feature>
<protein>
    <submittedName>
        <fullName evidence="13">Uncharacterized protein</fullName>
    </submittedName>
</protein>
<evidence type="ECO:0000256" key="1">
    <source>
        <dbReference type="ARBA" id="ARBA00004241"/>
    </source>
</evidence>
<evidence type="ECO:0000256" key="7">
    <source>
        <dbReference type="ARBA" id="ARBA00022729"/>
    </source>
</evidence>
<dbReference type="Pfam" id="PF03895">
    <property type="entry name" value="YadA_anchor"/>
    <property type="match status" value="1"/>
</dbReference>
<dbReference type="GO" id="GO:0009279">
    <property type="term" value="C:cell outer membrane"/>
    <property type="evidence" value="ECO:0007669"/>
    <property type="project" value="UniProtKB-SubCell"/>
</dbReference>
<feature type="domain" description="Trimeric autotransporter adhesin YadA-like stalk" evidence="12">
    <location>
        <begin position="161"/>
        <end position="194"/>
    </location>
</feature>
<proteinExistence type="inferred from homology"/>
<dbReference type="AlphaFoldDB" id="A0A5N1JA29"/>
<reference evidence="13 14" key="1">
    <citation type="submission" date="2019-09" db="EMBL/GenBank/DDBJ databases">
        <title>Biological control of the noxious weed angled onion (Allium triquetrum) thwarted by endophytic bacteria in Victoria, Australia.</title>
        <authorList>
            <person name="Tehranchian P."/>
            <person name="Adair R.J."/>
            <person name="Van T.H."/>
            <person name="Morrison P.D."/>
            <person name="Williams H."/>
            <person name="Lawrie A.C."/>
        </authorList>
    </citation>
    <scope>NUCLEOTIDE SEQUENCE [LARGE SCALE GENOMIC DNA]</scope>
    <source>
        <strain evidence="13 14">RPTAtOch1</strain>
    </source>
</reference>
<dbReference type="GO" id="GO:0015031">
    <property type="term" value="P:protein transport"/>
    <property type="evidence" value="ECO:0007669"/>
    <property type="project" value="UniProtKB-KW"/>
</dbReference>
<dbReference type="SUPFAM" id="SSF101967">
    <property type="entry name" value="Adhesin YadA, collagen-binding domain"/>
    <property type="match status" value="1"/>
</dbReference>
<comment type="subcellular location">
    <subcellularLocation>
        <location evidence="2">Cell outer membrane</location>
    </subcellularLocation>
    <subcellularLocation>
        <location evidence="1">Cell surface</location>
    </subcellularLocation>
</comment>
<comment type="similarity">
    <text evidence="3">Belongs to the autotransporter-2 (AT-2) (TC 1.B.40) family.</text>
</comment>
<dbReference type="InterPro" id="IPR005594">
    <property type="entry name" value="YadA_C"/>
</dbReference>
<evidence type="ECO:0000259" key="11">
    <source>
        <dbReference type="Pfam" id="PF03895"/>
    </source>
</evidence>
<dbReference type="Gene3D" id="6.10.250.2040">
    <property type="match status" value="1"/>
</dbReference>
<keyword evidence="7" id="KW-0732">Signal</keyword>
<feature type="non-terminal residue" evidence="13">
    <location>
        <position position="1"/>
    </location>
</feature>
<dbReference type="Gene3D" id="3.30.1300.30">
    <property type="entry name" value="GSPII I/J protein-like"/>
    <property type="match status" value="1"/>
</dbReference>
<dbReference type="Pfam" id="PF05662">
    <property type="entry name" value="YadA_stalk"/>
    <property type="match status" value="2"/>
</dbReference>
<evidence type="ECO:0000259" key="12">
    <source>
        <dbReference type="Pfam" id="PF05662"/>
    </source>
</evidence>
<evidence type="ECO:0000256" key="3">
    <source>
        <dbReference type="ARBA" id="ARBA00005848"/>
    </source>
</evidence>
<keyword evidence="8" id="KW-0653">Protein transport</keyword>
<evidence type="ECO:0000313" key="14">
    <source>
        <dbReference type="Proteomes" id="UP000327108"/>
    </source>
</evidence>
<dbReference type="GO" id="GO:0009986">
    <property type="term" value="C:cell surface"/>
    <property type="evidence" value="ECO:0007669"/>
    <property type="project" value="UniProtKB-SubCell"/>
</dbReference>
<keyword evidence="6" id="KW-0812">Transmembrane</keyword>
<keyword evidence="10" id="KW-0998">Cell outer membrane</keyword>
<organism evidence="13 14">
    <name type="scientific">Ochrobactrum quorumnocens</name>
    <dbReference type="NCBI Taxonomy" id="271865"/>
    <lineage>
        <taxon>Bacteria</taxon>
        <taxon>Pseudomonadati</taxon>
        <taxon>Pseudomonadota</taxon>
        <taxon>Alphaproteobacteria</taxon>
        <taxon>Hyphomicrobiales</taxon>
        <taxon>Brucellaceae</taxon>
        <taxon>Brucella/Ochrobactrum group</taxon>
        <taxon>Ochrobactrum</taxon>
    </lineage>
</organism>
<keyword evidence="9" id="KW-0472">Membrane</keyword>
<evidence type="ECO:0000256" key="8">
    <source>
        <dbReference type="ARBA" id="ARBA00022927"/>
    </source>
</evidence>
<evidence type="ECO:0000256" key="4">
    <source>
        <dbReference type="ARBA" id="ARBA00022448"/>
    </source>
</evidence>
<evidence type="ECO:0000256" key="6">
    <source>
        <dbReference type="ARBA" id="ARBA00022692"/>
    </source>
</evidence>
<sequence>AVGSRVTQNEGDIANLQTGLATTNTNVTNLGNRVTTVDDRVTNLSQTIGSGAIGLVRQNGADAQLTVGAETGGANVNMAGTSGNRTVTGVATGTVTATSTDAINGSQLFSTNQAVEAVGSKIDSVVQITNNVVQYNVDPQGGRQNSITLQGGDVDQPVVLSNVAVGSKDNDAVNLSQMREASNETLSSANQYTNMKSEQIVTQVQERVQGYVQQASTGILDKANQYTNDRFNLLANEIGEARQEARQAAAIGIAASSLRYDDRPGKLSAAVGGGVWRGVGAAAFGLGYTTPNQRIRTNVSATTSGGDWGLGVGLSFTLN</sequence>
<dbReference type="SUPFAM" id="SSF54523">
    <property type="entry name" value="Pili subunits"/>
    <property type="match status" value="1"/>
</dbReference>
<feature type="domain" description="Trimeric autotransporter adhesin YadA-like C-terminal membrane anchor" evidence="11">
    <location>
        <begin position="260"/>
        <end position="317"/>
    </location>
</feature>
<dbReference type="InterPro" id="IPR045584">
    <property type="entry name" value="Pilin-like"/>
</dbReference>
<dbReference type="EMBL" id="VYXQ01000048">
    <property type="protein sequence ID" value="KAA9349527.1"/>
    <property type="molecule type" value="Genomic_DNA"/>
</dbReference>
<evidence type="ECO:0000256" key="2">
    <source>
        <dbReference type="ARBA" id="ARBA00004442"/>
    </source>
</evidence>
<gene>
    <name evidence="13" type="ORF">F3W84_23515</name>
</gene>
<evidence type="ECO:0000313" key="13">
    <source>
        <dbReference type="EMBL" id="KAA9349527.1"/>
    </source>
</evidence>
<dbReference type="RefSeq" id="WP_191907329.1">
    <property type="nucleotide sequence ID" value="NZ_VYXQ01000048.1"/>
</dbReference>
<evidence type="ECO:0000256" key="10">
    <source>
        <dbReference type="ARBA" id="ARBA00023237"/>
    </source>
</evidence>
<evidence type="ECO:0000256" key="5">
    <source>
        <dbReference type="ARBA" id="ARBA00022452"/>
    </source>
</evidence>
<dbReference type="InterPro" id="IPR008635">
    <property type="entry name" value="Coiled_stalk_dom"/>
</dbReference>
<comment type="caution">
    <text evidence="13">The sequence shown here is derived from an EMBL/GenBank/DDBJ whole genome shotgun (WGS) entry which is preliminary data.</text>
</comment>
<name>A0A5N1JA29_9HYPH</name>
<dbReference type="Gene3D" id="1.20.5.170">
    <property type="match status" value="1"/>
</dbReference>
<evidence type="ECO:0000256" key="9">
    <source>
        <dbReference type="ARBA" id="ARBA00023136"/>
    </source>
</evidence>
<dbReference type="Proteomes" id="UP000327108">
    <property type="component" value="Unassembled WGS sequence"/>
</dbReference>
<keyword evidence="5" id="KW-1134">Transmembrane beta strand</keyword>
<keyword evidence="14" id="KW-1185">Reference proteome</keyword>
<dbReference type="InterPro" id="IPR011049">
    <property type="entry name" value="Serralysin-like_metalloprot_C"/>
</dbReference>
<accession>A0A5N1JA29</accession>
<keyword evidence="4" id="KW-0813">Transport</keyword>